<dbReference type="PROSITE" id="PS51257">
    <property type="entry name" value="PROKAR_LIPOPROTEIN"/>
    <property type="match status" value="1"/>
</dbReference>
<sequence length="175" mass="18842">MKYAAVVLLGLLLSGCGFRPLYAVPDTPGGSMQATLRSIYVEPVPERLGYQLRNRMIDVLDGRGQPGGARYALKLTLTTKSEAIGVQSQTTSGGITQTAITRYNDTLTVDYELSDARSGAVVTKGVETGLSAYNVLNSPYATLAVQQDADRRAAEDIADRIRIALAVWFAQQAKK</sequence>
<dbReference type="EMBL" id="BAAADD010000014">
    <property type="protein sequence ID" value="GAA0588337.1"/>
    <property type="molecule type" value="Genomic_DNA"/>
</dbReference>
<protein>
    <submittedName>
        <fullName evidence="1">LPS assembly lipoprotein LptE</fullName>
    </submittedName>
</protein>
<organism evidence="1 2">
    <name type="scientific">Rhizomicrobium electricum</name>
    <dbReference type="NCBI Taxonomy" id="480070"/>
    <lineage>
        <taxon>Bacteria</taxon>
        <taxon>Pseudomonadati</taxon>
        <taxon>Pseudomonadota</taxon>
        <taxon>Alphaproteobacteria</taxon>
        <taxon>Micropepsales</taxon>
        <taxon>Micropepsaceae</taxon>
        <taxon>Rhizomicrobium</taxon>
    </lineage>
</organism>
<dbReference type="RefSeq" id="WP_166934756.1">
    <property type="nucleotide sequence ID" value="NZ_BAAADD010000014.1"/>
</dbReference>
<name>A0ABN1FD24_9PROT</name>
<proteinExistence type="predicted"/>
<dbReference type="Pfam" id="PF04390">
    <property type="entry name" value="LptE"/>
    <property type="match status" value="1"/>
</dbReference>
<evidence type="ECO:0000313" key="2">
    <source>
        <dbReference type="Proteomes" id="UP001499951"/>
    </source>
</evidence>
<evidence type="ECO:0000313" key="1">
    <source>
        <dbReference type="EMBL" id="GAA0588337.1"/>
    </source>
</evidence>
<dbReference type="Proteomes" id="UP001499951">
    <property type="component" value="Unassembled WGS sequence"/>
</dbReference>
<dbReference type="InterPro" id="IPR007485">
    <property type="entry name" value="LPS_assembly_LptE"/>
</dbReference>
<keyword evidence="2" id="KW-1185">Reference proteome</keyword>
<accession>A0ABN1FD24</accession>
<comment type="caution">
    <text evidence="1">The sequence shown here is derived from an EMBL/GenBank/DDBJ whole genome shotgun (WGS) entry which is preliminary data.</text>
</comment>
<dbReference type="Gene3D" id="3.30.160.150">
    <property type="entry name" value="Lipoprotein like domain"/>
    <property type="match status" value="1"/>
</dbReference>
<keyword evidence="1" id="KW-0449">Lipoprotein</keyword>
<gene>
    <name evidence="1" type="primary">lptE</name>
    <name evidence="1" type="ORF">GCM10008942_41670</name>
</gene>
<reference evidence="1 2" key="1">
    <citation type="journal article" date="2019" name="Int. J. Syst. Evol. Microbiol.">
        <title>The Global Catalogue of Microorganisms (GCM) 10K type strain sequencing project: providing services to taxonomists for standard genome sequencing and annotation.</title>
        <authorList>
            <consortium name="The Broad Institute Genomics Platform"/>
            <consortium name="The Broad Institute Genome Sequencing Center for Infectious Disease"/>
            <person name="Wu L."/>
            <person name="Ma J."/>
        </authorList>
    </citation>
    <scope>NUCLEOTIDE SEQUENCE [LARGE SCALE GENOMIC DNA]</scope>
    <source>
        <strain evidence="1 2">JCM 15089</strain>
    </source>
</reference>